<protein>
    <submittedName>
        <fullName evidence="5">ArsR family transcriptional regulator</fullName>
    </submittedName>
</protein>
<evidence type="ECO:0000256" key="2">
    <source>
        <dbReference type="ARBA" id="ARBA00023125"/>
    </source>
</evidence>
<keyword evidence="2" id="KW-0238">DNA-binding</keyword>
<evidence type="ECO:0000256" key="1">
    <source>
        <dbReference type="ARBA" id="ARBA00023015"/>
    </source>
</evidence>
<evidence type="ECO:0000313" key="6">
    <source>
        <dbReference type="Proteomes" id="UP000317722"/>
    </source>
</evidence>
<keyword evidence="6" id="KW-1185">Reference proteome</keyword>
<dbReference type="Gene3D" id="1.10.10.10">
    <property type="entry name" value="Winged helix-like DNA-binding domain superfamily/Winged helix DNA-binding domain"/>
    <property type="match status" value="1"/>
</dbReference>
<organism evidence="5 6">
    <name type="scientific">Pedococcus bigeumensis</name>
    <dbReference type="NCBI Taxonomy" id="433644"/>
    <lineage>
        <taxon>Bacteria</taxon>
        <taxon>Bacillati</taxon>
        <taxon>Actinomycetota</taxon>
        <taxon>Actinomycetes</taxon>
        <taxon>Micrococcales</taxon>
        <taxon>Intrasporangiaceae</taxon>
        <taxon>Pedococcus</taxon>
    </lineage>
</organism>
<dbReference type="InterPro" id="IPR001845">
    <property type="entry name" value="HTH_ArsR_DNA-bd_dom"/>
</dbReference>
<comment type="caution">
    <text evidence="5">The sequence shown here is derived from an EMBL/GenBank/DDBJ whole genome shotgun (WGS) entry which is preliminary data.</text>
</comment>
<evidence type="ECO:0000313" key="5">
    <source>
        <dbReference type="EMBL" id="TPG13401.1"/>
    </source>
</evidence>
<dbReference type="CDD" id="cd00090">
    <property type="entry name" value="HTH_ARSR"/>
    <property type="match status" value="1"/>
</dbReference>
<proteinExistence type="predicted"/>
<dbReference type="PANTHER" id="PTHR33154:SF18">
    <property type="entry name" value="ARSENICAL RESISTANCE OPERON REPRESSOR"/>
    <property type="match status" value="1"/>
</dbReference>
<dbReference type="GO" id="GO:0003677">
    <property type="term" value="F:DNA binding"/>
    <property type="evidence" value="ECO:0007669"/>
    <property type="project" value="UniProtKB-KW"/>
</dbReference>
<dbReference type="PANTHER" id="PTHR33154">
    <property type="entry name" value="TRANSCRIPTIONAL REGULATOR, ARSR FAMILY"/>
    <property type="match status" value="1"/>
</dbReference>
<dbReference type="GO" id="GO:0003700">
    <property type="term" value="F:DNA-binding transcription factor activity"/>
    <property type="evidence" value="ECO:0007669"/>
    <property type="project" value="InterPro"/>
</dbReference>
<dbReference type="Pfam" id="PF12840">
    <property type="entry name" value="HTH_20"/>
    <property type="match status" value="1"/>
</dbReference>
<dbReference type="SUPFAM" id="SSF46785">
    <property type="entry name" value="Winged helix' DNA-binding domain"/>
    <property type="match status" value="1"/>
</dbReference>
<name>A0A502CNX4_9MICO</name>
<gene>
    <name evidence="5" type="ORF">EAH86_18905</name>
</gene>
<dbReference type="OrthoDB" id="8635520at2"/>
<reference evidence="5 6" key="1">
    <citation type="journal article" date="2019" name="Environ. Microbiol.">
        <title>Species interactions and distinct microbial communities in high Arctic permafrost affected cryosols are associated with the CH4 and CO2 gas fluxes.</title>
        <authorList>
            <person name="Altshuler I."/>
            <person name="Hamel J."/>
            <person name="Turney S."/>
            <person name="Magnuson E."/>
            <person name="Levesque R."/>
            <person name="Greer C."/>
            <person name="Whyte L.G."/>
        </authorList>
    </citation>
    <scope>NUCLEOTIDE SEQUENCE [LARGE SCALE GENOMIC DNA]</scope>
    <source>
        <strain evidence="5 6">S9.3A</strain>
    </source>
</reference>
<dbReference type="Proteomes" id="UP000317722">
    <property type="component" value="Unassembled WGS sequence"/>
</dbReference>
<dbReference type="EMBL" id="RCZM01000007">
    <property type="protein sequence ID" value="TPG13401.1"/>
    <property type="molecule type" value="Genomic_DNA"/>
</dbReference>
<keyword evidence="1" id="KW-0805">Transcription regulation</keyword>
<sequence>MVTQAIVVDSGTSFHLLTSIASVADKRWCEVLDAGPALARDVSATAGRDLLADVRAPGRFGWMNLLSLAAAGRGPRTVDDLLVRLVATQPTDLHLAMLGGRRRQLVELVSPDVLASAVVGERAALTQLRRVFAGDDTVLEATSWLLRGDSAAVKRHVVGVLETWRDRFLPAEREASLRADLRLEARRRRADLARLGAAGLMARVAPTLAYLPHPAPTRVVLFPVPAMAPVVVVVDELQRTLIGYPPVAGQQDDEDALLLGARALADPVRLRMLEILGPGGLTAQELAAQVGAPRTTLLHHLALMRAAGLVQTAVGAGHSTVYSLRQDGLARVADEVRSRFDVASVENSRH</sequence>
<dbReference type="InterPro" id="IPR051081">
    <property type="entry name" value="HTH_MetalResp_TranReg"/>
</dbReference>
<dbReference type="InterPro" id="IPR036388">
    <property type="entry name" value="WH-like_DNA-bd_sf"/>
</dbReference>
<feature type="domain" description="HTH arsR-type" evidence="4">
    <location>
        <begin position="249"/>
        <end position="344"/>
    </location>
</feature>
<dbReference type="InterPro" id="IPR011991">
    <property type="entry name" value="ArsR-like_HTH"/>
</dbReference>
<keyword evidence="3" id="KW-0804">Transcription</keyword>
<dbReference type="AlphaFoldDB" id="A0A502CNX4"/>
<dbReference type="SMART" id="SM00418">
    <property type="entry name" value="HTH_ARSR"/>
    <property type="match status" value="1"/>
</dbReference>
<dbReference type="PROSITE" id="PS50987">
    <property type="entry name" value="HTH_ARSR_2"/>
    <property type="match status" value="1"/>
</dbReference>
<evidence type="ECO:0000259" key="4">
    <source>
        <dbReference type="PROSITE" id="PS50987"/>
    </source>
</evidence>
<evidence type="ECO:0000256" key="3">
    <source>
        <dbReference type="ARBA" id="ARBA00023163"/>
    </source>
</evidence>
<dbReference type="RefSeq" id="WP_140743621.1">
    <property type="nucleotide sequence ID" value="NZ_RCZM01000007.1"/>
</dbReference>
<accession>A0A502CNX4</accession>
<dbReference type="InterPro" id="IPR036390">
    <property type="entry name" value="WH_DNA-bd_sf"/>
</dbReference>